<name>A0ACC1KT60_9FUNG</name>
<keyword evidence="2" id="KW-1185">Reference proteome</keyword>
<protein>
    <submittedName>
        <fullName evidence="1">Uncharacterized protein</fullName>
    </submittedName>
</protein>
<feature type="non-terminal residue" evidence="1">
    <location>
        <position position="1"/>
    </location>
</feature>
<dbReference type="EMBL" id="JANBUN010002445">
    <property type="protein sequence ID" value="KAJ2794629.1"/>
    <property type="molecule type" value="Genomic_DNA"/>
</dbReference>
<proteinExistence type="predicted"/>
<evidence type="ECO:0000313" key="1">
    <source>
        <dbReference type="EMBL" id="KAJ2794629.1"/>
    </source>
</evidence>
<evidence type="ECO:0000313" key="2">
    <source>
        <dbReference type="Proteomes" id="UP001140087"/>
    </source>
</evidence>
<dbReference type="Proteomes" id="UP001140087">
    <property type="component" value="Unassembled WGS sequence"/>
</dbReference>
<reference evidence="1" key="1">
    <citation type="submission" date="2022-07" db="EMBL/GenBank/DDBJ databases">
        <title>Phylogenomic reconstructions and comparative analyses of Kickxellomycotina fungi.</title>
        <authorList>
            <person name="Reynolds N.K."/>
            <person name="Stajich J.E."/>
            <person name="Barry K."/>
            <person name="Grigoriev I.V."/>
            <person name="Crous P."/>
            <person name="Smith M.E."/>
        </authorList>
    </citation>
    <scope>NUCLEOTIDE SEQUENCE</scope>
    <source>
        <strain evidence="1">BCRC 34780</strain>
    </source>
</reference>
<sequence>ASVSGATAEPGDRLLFAHYGHMFSAAQEAAAGIPNSVVERARTDIMRSRASSMSLAAKFQQSGADRRRSGALDAAPAAQLAPSAAVDPSILCHPFLQAYLKGLALNPLKIGDELAGADTTEYDLRYLQSISLQCEPSVGDLYRQHMLQTADGGADDACFAQSTTLSALRQAPGSILPLVCPETVPSTNILQWITPAARTPAPAPAVLAPIATAGRGAAVAGRAGTFSHTSPRPGPLAVDGSTAQAAPRKTSQGSVIAEPLSPAAATGPLPPDAGELRSVRQKRSQSFPEICASDSAEGAGSGGDPTDCSQRMEQQLISDAAHSHAVFSGTTMYAANGDLALRVLRVQHVRQPAAAASTAAAPSALPLRFVAEVVGGTLPVMLDLLIGGIEHYSAGLVTDKGAPIQLAGGVTPALVFNRDVFQRTFMASFRHFCAGTDVVDSMRRSLALFDGQQWPFVEASLTALLDVCENWLGQHFADFLDSTALRDAMAGFVAQLRDAVAAQRPTAADAVDTWKELCSRAALLATDLATQLLVPSGYTALETALDRRLAAAVSRERRESAPAQQLDVDLKSPLSLLCLADPDVVLVSLNRLAQTHFARCS</sequence>
<accession>A0ACC1KT60</accession>
<comment type="caution">
    <text evidence="1">The sequence shown here is derived from an EMBL/GenBank/DDBJ whole genome shotgun (WGS) entry which is preliminary data.</text>
</comment>
<feature type="non-terminal residue" evidence="1">
    <location>
        <position position="601"/>
    </location>
</feature>
<gene>
    <name evidence="1" type="ORF">H4R21_005432</name>
</gene>
<organism evidence="1 2">
    <name type="scientific">Coemansia helicoidea</name>
    <dbReference type="NCBI Taxonomy" id="1286919"/>
    <lineage>
        <taxon>Eukaryota</taxon>
        <taxon>Fungi</taxon>
        <taxon>Fungi incertae sedis</taxon>
        <taxon>Zoopagomycota</taxon>
        <taxon>Kickxellomycotina</taxon>
        <taxon>Kickxellomycetes</taxon>
        <taxon>Kickxellales</taxon>
        <taxon>Kickxellaceae</taxon>
        <taxon>Coemansia</taxon>
    </lineage>
</organism>